<organism evidence="1 2">
    <name type="scientific">Malus domestica</name>
    <name type="common">Apple</name>
    <name type="synonym">Pyrus malus</name>
    <dbReference type="NCBI Taxonomy" id="3750"/>
    <lineage>
        <taxon>Eukaryota</taxon>
        <taxon>Viridiplantae</taxon>
        <taxon>Streptophyta</taxon>
        <taxon>Embryophyta</taxon>
        <taxon>Tracheophyta</taxon>
        <taxon>Spermatophyta</taxon>
        <taxon>Magnoliopsida</taxon>
        <taxon>eudicotyledons</taxon>
        <taxon>Gunneridae</taxon>
        <taxon>Pentapetalae</taxon>
        <taxon>rosids</taxon>
        <taxon>fabids</taxon>
        <taxon>Rosales</taxon>
        <taxon>Rosaceae</taxon>
        <taxon>Amygdaloideae</taxon>
        <taxon>Maleae</taxon>
        <taxon>Malus</taxon>
    </lineage>
</organism>
<protein>
    <submittedName>
        <fullName evidence="1">Uncharacterized protein</fullName>
    </submittedName>
</protein>
<proteinExistence type="predicted"/>
<dbReference type="AlphaFoldDB" id="A0A498J748"/>
<sequence length="75" mass="8319">MELKLNKDWGSTLAAIDNCLPVRDQYDAHVQKRWSLGIGRKKQGGFLVDLQKKQRCPLSGTRGPVPNWPVSNGSG</sequence>
<accession>A0A498J748</accession>
<keyword evidence="2" id="KW-1185">Reference proteome</keyword>
<evidence type="ECO:0000313" key="2">
    <source>
        <dbReference type="Proteomes" id="UP000290289"/>
    </source>
</evidence>
<reference evidence="1 2" key="1">
    <citation type="submission" date="2018-10" db="EMBL/GenBank/DDBJ databases">
        <title>A high-quality apple genome assembly.</title>
        <authorList>
            <person name="Hu J."/>
        </authorList>
    </citation>
    <scope>NUCLEOTIDE SEQUENCE [LARGE SCALE GENOMIC DNA]</scope>
    <source>
        <strain evidence="2">cv. HFTH1</strain>
        <tissue evidence="1">Young leaf</tissue>
    </source>
</reference>
<name>A0A498J748_MALDO</name>
<dbReference type="Proteomes" id="UP000290289">
    <property type="component" value="Chromosome 9"/>
</dbReference>
<comment type="caution">
    <text evidence="1">The sequence shown here is derived from an EMBL/GenBank/DDBJ whole genome shotgun (WGS) entry which is preliminary data.</text>
</comment>
<dbReference type="EMBL" id="RDQH01000335">
    <property type="protein sequence ID" value="RXH89623.1"/>
    <property type="molecule type" value="Genomic_DNA"/>
</dbReference>
<evidence type="ECO:0000313" key="1">
    <source>
        <dbReference type="EMBL" id="RXH89623.1"/>
    </source>
</evidence>
<gene>
    <name evidence="1" type="ORF">DVH24_031980</name>
</gene>
<dbReference type="Gene3D" id="3.20.20.140">
    <property type="entry name" value="Metal-dependent hydrolases"/>
    <property type="match status" value="1"/>
</dbReference>